<evidence type="ECO:0000313" key="4">
    <source>
        <dbReference type="Proteomes" id="UP001056681"/>
    </source>
</evidence>
<keyword evidence="2" id="KW-1133">Transmembrane helix</keyword>
<accession>A0ABY4TAP7</accession>
<dbReference type="RefSeq" id="WP_250340288.1">
    <property type="nucleotide sequence ID" value="NZ_CP063231.1"/>
</dbReference>
<evidence type="ECO:0000256" key="2">
    <source>
        <dbReference type="SAM" id="Phobius"/>
    </source>
</evidence>
<feature type="transmembrane region" description="Helical" evidence="2">
    <location>
        <begin position="30"/>
        <end position="52"/>
    </location>
</feature>
<feature type="region of interest" description="Disordered" evidence="1">
    <location>
        <begin position="84"/>
        <end position="105"/>
    </location>
</feature>
<feature type="transmembrane region" description="Helical" evidence="2">
    <location>
        <begin position="59"/>
        <end position="77"/>
    </location>
</feature>
<dbReference type="EMBL" id="CP063231">
    <property type="protein sequence ID" value="URL59791.1"/>
    <property type="molecule type" value="Genomic_DNA"/>
</dbReference>
<evidence type="ECO:0000313" key="3">
    <source>
        <dbReference type="EMBL" id="URL59791.1"/>
    </source>
</evidence>
<keyword evidence="2" id="KW-0472">Membrane</keyword>
<evidence type="ECO:0000256" key="1">
    <source>
        <dbReference type="SAM" id="MobiDB-lite"/>
    </source>
</evidence>
<feature type="compositionally biased region" description="Pro residues" evidence="1">
    <location>
        <begin position="95"/>
        <end position="105"/>
    </location>
</feature>
<organism evidence="3 4">
    <name type="scientific">Luteibacter flocculans</name>
    <dbReference type="NCBI Taxonomy" id="2780091"/>
    <lineage>
        <taxon>Bacteria</taxon>
        <taxon>Pseudomonadati</taxon>
        <taxon>Pseudomonadota</taxon>
        <taxon>Gammaproteobacteria</taxon>
        <taxon>Lysobacterales</taxon>
        <taxon>Rhodanobacteraceae</taxon>
        <taxon>Luteibacter</taxon>
    </lineage>
</organism>
<keyword evidence="2" id="KW-0812">Transmembrane</keyword>
<reference evidence="3" key="1">
    <citation type="submission" date="2020-10" db="EMBL/GenBank/DDBJ databases">
        <title>Whole-genome sequence of Luteibacter sp. EIF3.</title>
        <authorList>
            <person name="Friedrich I."/>
            <person name="Hertel R."/>
            <person name="Daniel R."/>
        </authorList>
    </citation>
    <scope>NUCLEOTIDE SEQUENCE</scope>
    <source>
        <strain evidence="3">EIF3</strain>
    </source>
</reference>
<keyword evidence="4" id="KW-1185">Reference proteome</keyword>
<gene>
    <name evidence="3" type="ORF">IM816_06780</name>
</gene>
<dbReference type="Proteomes" id="UP001056681">
    <property type="component" value="Chromosome"/>
</dbReference>
<name>A0ABY4TAP7_9GAMM</name>
<protein>
    <submittedName>
        <fullName evidence="3">Uncharacterized protein</fullName>
    </submittedName>
</protein>
<sequence length="105" mass="11437">MDELLAKAMQGVDPEEPGAFLHMLTNLMALVPWGSLIVWQIVFIVVGALLGWWKGRLKAGVIASLVLGPLGWIVPFLPRREPPPLPPRASSLDTTPPPLPASKKR</sequence>
<proteinExistence type="predicted"/>